<dbReference type="InterPro" id="IPR036249">
    <property type="entry name" value="Thioredoxin-like_sf"/>
</dbReference>
<dbReference type="AlphaFoldDB" id="A0A6M6JLX4"/>
<name>A0A6M6JLX4_9PSEU</name>
<accession>A0A6M6JLX4</accession>
<proteinExistence type="predicted"/>
<evidence type="ECO:0000313" key="2">
    <source>
        <dbReference type="Proteomes" id="UP000505377"/>
    </source>
</evidence>
<reference evidence="1 2" key="1">
    <citation type="submission" date="2020-05" db="EMBL/GenBank/DDBJ databases">
        <authorList>
            <person name="Mo P."/>
        </authorList>
    </citation>
    <scope>NUCLEOTIDE SEQUENCE [LARGE SCALE GENOMIC DNA]</scope>
    <source>
        <strain evidence="1 2">Gen01</strain>
    </source>
</reference>
<dbReference type="SUPFAM" id="SSF52833">
    <property type="entry name" value="Thioredoxin-like"/>
    <property type="match status" value="1"/>
</dbReference>
<dbReference type="Pfam" id="PF05988">
    <property type="entry name" value="DUF899"/>
    <property type="match status" value="1"/>
</dbReference>
<dbReference type="Proteomes" id="UP000505377">
    <property type="component" value="Chromosome"/>
</dbReference>
<gene>
    <name evidence="1" type="ORF">HOP40_19030</name>
</gene>
<dbReference type="Gene3D" id="3.40.30.10">
    <property type="entry name" value="Glutaredoxin"/>
    <property type="match status" value="1"/>
</dbReference>
<dbReference type="KEGG" id="pbro:HOP40_19030"/>
<keyword evidence="2" id="KW-1185">Reference proteome</keyword>
<organism evidence="1 2">
    <name type="scientific">Pseudonocardia broussonetiae</name>
    <dbReference type="NCBI Taxonomy" id="2736640"/>
    <lineage>
        <taxon>Bacteria</taxon>
        <taxon>Bacillati</taxon>
        <taxon>Actinomycetota</taxon>
        <taxon>Actinomycetes</taxon>
        <taxon>Pseudonocardiales</taxon>
        <taxon>Pseudonocardiaceae</taxon>
        <taxon>Pseudonocardia</taxon>
    </lineage>
</organism>
<sequence length="231" mass="26184">MVDHRTGTRDEWLAERRELLEAEKEHTRRGDELAARRRELPWVRVEQEYAFTTGAGTANLADLFGGRSQLLVYHFMFPGCPSCASLVDGVDASTVHLENHDVAVVAVCRSPIDELTAFRERMGWRIPFASSADSSFNHDFGVSVTDEQLRDGAEYNFAPLPSVPADELGHWPRDFPGISAFAREGDEVFHTYSAYARGGDGLWSMYQWLDRTPLGRRDDPGGPWFRLRDEY</sequence>
<dbReference type="InterPro" id="IPR010296">
    <property type="entry name" value="DUF899_thioredox"/>
</dbReference>
<protein>
    <submittedName>
        <fullName evidence="1">DUF899 domain-containing protein</fullName>
    </submittedName>
</protein>
<evidence type="ECO:0000313" key="1">
    <source>
        <dbReference type="EMBL" id="QJY47642.1"/>
    </source>
</evidence>
<dbReference type="EMBL" id="CP053564">
    <property type="protein sequence ID" value="QJY47642.1"/>
    <property type="molecule type" value="Genomic_DNA"/>
</dbReference>
<dbReference type="RefSeq" id="WP_172160456.1">
    <property type="nucleotide sequence ID" value="NZ_CP053564.1"/>
</dbReference>